<protein>
    <submittedName>
        <fullName evidence="1">Uncharacterized protein</fullName>
    </submittedName>
</protein>
<organism evidence="1">
    <name type="scientific">Candidatus Kentrum sp. LFY</name>
    <dbReference type="NCBI Taxonomy" id="2126342"/>
    <lineage>
        <taxon>Bacteria</taxon>
        <taxon>Pseudomonadati</taxon>
        <taxon>Pseudomonadota</taxon>
        <taxon>Gammaproteobacteria</taxon>
        <taxon>Candidatus Kentrum</taxon>
    </lineage>
</organism>
<name>A0A450U613_9GAMM</name>
<dbReference type="PROSITE" id="PS51257">
    <property type="entry name" value="PROKAR_LIPOPROTEIN"/>
    <property type="match status" value="1"/>
</dbReference>
<gene>
    <name evidence="1" type="ORF">BECKLFY1418B_GA0070995_100460</name>
</gene>
<reference evidence="1" key="1">
    <citation type="submission" date="2019-02" db="EMBL/GenBank/DDBJ databases">
        <authorList>
            <person name="Gruber-Vodicka R. H."/>
            <person name="Seah K. B. B."/>
        </authorList>
    </citation>
    <scope>NUCLEOTIDE SEQUENCE</scope>
    <source>
        <strain evidence="1">BECK_M7</strain>
    </source>
</reference>
<dbReference type="AlphaFoldDB" id="A0A450U613"/>
<accession>A0A450U613</accession>
<dbReference type="EMBL" id="CAADFF010000004">
    <property type="protein sequence ID" value="VFJ86732.1"/>
    <property type="molecule type" value="Genomic_DNA"/>
</dbReference>
<sequence length="461" mass="53006">MYIMERMKKMFLGLFLFLLILFAGCSGEQTIQAYNVLGKAHHLDLTKEGYIIGIEKYKREHIGNPKNGYPDRYKYKELPNLSNNNYEYIKEQNSEFIKATDDGKSMVVTHIASYFPAVQFPPKDSVSQEKQRMYFGRTNEQLYREYIYNAYSHNLKGVKDYERGYTALSGLMDDIENRINFAYDQNSPYSHIFIMSMGWNNDQLESIRRYNAIMNNIFELEKTRNAAFRPMIIGITWPSAWFTIEDFWLKKKLIGHLGSYTNKSNDADEIGYTIANWLINHQLPTVRKEIEEGIGKDDFPKIIAVGHSMGARLLSRAIFSRDHLKVSPINSTSPVDMFIGLQGAFSARRFVAKDSGEGAPYKDYTYLSTRIILTSSEKDIANSSALWSKHVGGGTGLEYMKKNPEVFKVFSWSSGLNRGILDHDNKDKVIILDATEIVDNHNDILDLDMAKLIMFCLSWLD</sequence>
<evidence type="ECO:0000313" key="1">
    <source>
        <dbReference type="EMBL" id="VFJ86732.1"/>
    </source>
</evidence>
<proteinExistence type="predicted"/>